<dbReference type="GO" id="GO:0008360">
    <property type="term" value="P:regulation of cell shape"/>
    <property type="evidence" value="ECO:0007669"/>
    <property type="project" value="UniProtKB-KW"/>
</dbReference>
<dbReference type="PROSITE" id="PS50975">
    <property type="entry name" value="ATP_GRASP"/>
    <property type="match status" value="1"/>
</dbReference>
<evidence type="ECO:0000256" key="2">
    <source>
        <dbReference type="ARBA" id="ARBA00010871"/>
    </source>
</evidence>
<dbReference type="Pfam" id="PF07478">
    <property type="entry name" value="Dala_Dala_lig_C"/>
    <property type="match status" value="1"/>
</dbReference>
<dbReference type="GO" id="GO:0071555">
    <property type="term" value="P:cell wall organization"/>
    <property type="evidence" value="ECO:0007669"/>
    <property type="project" value="UniProtKB-KW"/>
</dbReference>
<evidence type="ECO:0000256" key="5">
    <source>
        <dbReference type="ARBA" id="ARBA00022741"/>
    </source>
</evidence>
<dbReference type="HAMAP" id="MF_00047">
    <property type="entry name" value="Dala_Dala_lig"/>
    <property type="match status" value="1"/>
</dbReference>
<dbReference type="PANTHER" id="PTHR23132:SF23">
    <property type="entry name" value="D-ALANINE--D-ALANINE LIGASE B"/>
    <property type="match status" value="1"/>
</dbReference>
<sequence length="308" mass="35391">MSKKILVILGGTSKEREVSLETGKSCIKALKKIGYRVKRFDPKFSSLNDIKKHKADVIFNALHGKNGEDGQIQSFFEYLGIPYTHSGVLSSMIAMNKFLSKQLFIKHRIRTPNYFFLSERDYSDANLKSKIKKNKLKFPVVIKPNDEGSSVGVKICKTLSSLKNHFNKLKKKYENLIFETFIPGKEIQVALMGGRSIGAIELRPRREFYDYDAKYKKSAKTLHIMPAEISKNKYKEVLKISEKINKILKCKGIVRCDFRFYKNQFYALEANTQPGMTSLSLVPEIAKYSKISFVKLVKWMVNDSSLNR</sequence>
<dbReference type="PROSITE" id="PS00844">
    <property type="entry name" value="DALA_DALA_LIGASE_2"/>
    <property type="match status" value="1"/>
</dbReference>
<evidence type="ECO:0000259" key="10">
    <source>
        <dbReference type="PROSITE" id="PS50975"/>
    </source>
</evidence>
<comment type="similarity">
    <text evidence="2">Belongs to the D-alanine--D-alanine ligase family.</text>
</comment>
<keyword evidence="6" id="KW-0067">ATP-binding</keyword>
<evidence type="ECO:0000313" key="11">
    <source>
        <dbReference type="EMBL" id="SUZ94893.1"/>
    </source>
</evidence>
<dbReference type="EMBL" id="UINC01002276">
    <property type="protein sequence ID" value="SUZ94893.1"/>
    <property type="molecule type" value="Genomic_DNA"/>
</dbReference>
<organism evidence="11">
    <name type="scientific">marine metagenome</name>
    <dbReference type="NCBI Taxonomy" id="408172"/>
    <lineage>
        <taxon>unclassified sequences</taxon>
        <taxon>metagenomes</taxon>
        <taxon>ecological metagenomes</taxon>
    </lineage>
</organism>
<accession>A0A381S154</accession>
<dbReference type="GO" id="GO:0009252">
    <property type="term" value="P:peptidoglycan biosynthetic process"/>
    <property type="evidence" value="ECO:0007669"/>
    <property type="project" value="UniProtKB-KW"/>
</dbReference>
<dbReference type="InterPro" id="IPR011761">
    <property type="entry name" value="ATP-grasp"/>
</dbReference>
<evidence type="ECO:0000256" key="8">
    <source>
        <dbReference type="ARBA" id="ARBA00022984"/>
    </source>
</evidence>
<protein>
    <recommendedName>
        <fullName evidence="10">ATP-grasp domain-containing protein</fullName>
    </recommendedName>
</protein>
<dbReference type="Gene3D" id="3.30.1490.20">
    <property type="entry name" value="ATP-grasp fold, A domain"/>
    <property type="match status" value="1"/>
</dbReference>
<dbReference type="InterPro" id="IPR011127">
    <property type="entry name" value="Dala_Dala_lig_N"/>
</dbReference>
<dbReference type="Pfam" id="PF01820">
    <property type="entry name" value="Dala_Dala_lig_N"/>
    <property type="match status" value="1"/>
</dbReference>
<keyword evidence="3" id="KW-0963">Cytoplasm</keyword>
<evidence type="ECO:0000256" key="1">
    <source>
        <dbReference type="ARBA" id="ARBA00004496"/>
    </source>
</evidence>
<dbReference type="GO" id="GO:0005737">
    <property type="term" value="C:cytoplasm"/>
    <property type="evidence" value="ECO:0007669"/>
    <property type="project" value="UniProtKB-SubCell"/>
</dbReference>
<dbReference type="PROSITE" id="PS00843">
    <property type="entry name" value="DALA_DALA_LIGASE_1"/>
    <property type="match status" value="1"/>
</dbReference>
<proteinExistence type="inferred from homology"/>
<dbReference type="InterPro" id="IPR013815">
    <property type="entry name" value="ATP_grasp_subdomain_1"/>
</dbReference>
<keyword evidence="4" id="KW-0436">Ligase</keyword>
<comment type="subcellular location">
    <subcellularLocation>
        <location evidence="1">Cytoplasm</location>
    </subcellularLocation>
</comment>
<dbReference type="Gene3D" id="3.30.470.20">
    <property type="entry name" value="ATP-grasp fold, B domain"/>
    <property type="match status" value="1"/>
</dbReference>
<feature type="domain" description="ATP-grasp" evidence="10">
    <location>
        <begin position="101"/>
        <end position="302"/>
    </location>
</feature>
<keyword evidence="8" id="KW-0573">Peptidoglycan synthesis</keyword>
<evidence type="ECO:0000256" key="3">
    <source>
        <dbReference type="ARBA" id="ARBA00022490"/>
    </source>
</evidence>
<evidence type="ECO:0000256" key="6">
    <source>
        <dbReference type="ARBA" id="ARBA00022840"/>
    </source>
</evidence>
<dbReference type="InterPro" id="IPR000291">
    <property type="entry name" value="D-Ala_lig_Van_CS"/>
</dbReference>
<keyword evidence="7" id="KW-0133">Cell shape</keyword>
<dbReference type="NCBIfam" id="NF002378">
    <property type="entry name" value="PRK01372.1"/>
    <property type="match status" value="1"/>
</dbReference>
<keyword evidence="5" id="KW-0547">Nucleotide-binding</keyword>
<evidence type="ECO:0000256" key="7">
    <source>
        <dbReference type="ARBA" id="ARBA00022960"/>
    </source>
</evidence>
<dbReference type="SUPFAM" id="SSF56059">
    <property type="entry name" value="Glutathione synthetase ATP-binding domain-like"/>
    <property type="match status" value="1"/>
</dbReference>
<evidence type="ECO:0000256" key="9">
    <source>
        <dbReference type="ARBA" id="ARBA00023316"/>
    </source>
</evidence>
<dbReference type="SUPFAM" id="SSF52440">
    <property type="entry name" value="PreATP-grasp domain"/>
    <property type="match status" value="1"/>
</dbReference>
<keyword evidence="9" id="KW-0961">Cell wall biogenesis/degradation</keyword>
<dbReference type="Gene3D" id="3.40.50.20">
    <property type="match status" value="1"/>
</dbReference>
<dbReference type="GO" id="GO:0005524">
    <property type="term" value="F:ATP binding"/>
    <property type="evidence" value="ECO:0007669"/>
    <property type="project" value="UniProtKB-KW"/>
</dbReference>
<dbReference type="InterPro" id="IPR011095">
    <property type="entry name" value="Dala_Dala_lig_C"/>
</dbReference>
<name>A0A381S154_9ZZZZ</name>
<dbReference type="PANTHER" id="PTHR23132">
    <property type="entry name" value="D-ALANINE--D-ALANINE LIGASE"/>
    <property type="match status" value="1"/>
</dbReference>
<dbReference type="GO" id="GO:0008716">
    <property type="term" value="F:D-alanine-D-alanine ligase activity"/>
    <property type="evidence" value="ECO:0007669"/>
    <property type="project" value="InterPro"/>
</dbReference>
<dbReference type="GO" id="GO:0046872">
    <property type="term" value="F:metal ion binding"/>
    <property type="evidence" value="ECO:0007669"/>
    <property type="project" value="InterPro"/>
</dbReference>
<dbReference type="InterPro" id="IPR005905">
    <property type="entry name" value="D_ala_D_ala"/>
</dbReference>
<reference evidence="11" key="1">
    <citation type="submission" date="2018-05" db="EMBL/GenBank/DDBJ databases">
        <authorList>
            <person name="Lanie J.A."/>
            <person name="Ng W.-L."/>
            <person name="Kazmierczak K.M."/>
            <person name="Andrzejewski T.M."/>
            <person name="Davidsen T.M."/>
            <person name="Wayne K.J."/>
            <person name="Tettelin H."/>
            <person name="Glass J.I."/>
            <person name="Rusch D."/>
            <person name="Podicherti R."/>
            <person name="Tsui H.-C.T."/>
            <person name="Winkler M.E."/>
        </authorList>
    </citation>
    <scope>NUCLEOTIDE SEQUENCE</scope>
</reference>
<evidence type="ECO:0000256" key="4">
    <source>
        <dbReference type="ARBA" id="ARBA00022598"/>
    </source>
</evidence>
<dbReference type="InterPro" id="IPR016185">
    <property type="entry name" value="PreATP-grasp_dom_sf"/>
</dbReference>
<dbReference type="NCBIfam" id="TIGR01205">
    <property type="entry name" value="D_ala_D_alaTIGR"/>
    <property type="match status" value="1"/>
</dbReference>
<dbReference type="PIRSF" id="PIRSF039102">
    <property type="entry name" value="Ddl/VanB"/>
    <property type="match status" value="1"/>
</dbReference>
<gene>
    <name evidence="11" type="ORF">METZ01_LOCUS47747</name>
</gene>
<dbReference type="AlphaFoldDB" id="A0A381S154"/>